<dbReference type="OrthoDB" id="50677at2759"/>
<dbReference type="HOGENOM" id="CLU_1744081_0_0_1"/>
<evidence type="ECO:0000313" key="4">
    <source>
        <dbReference type="Proteomes" id="UP000000759"/>
    </source>
</evidence>
<keyword evidence="4" id="KW-1185">Reference proteome</keyword>
<gene>
    <name evidence="3" type="ORF">PHATRDRAFT_37354</name>
</gene>
<feature type="signal peptide" evidence="1">
    <location>
        <begin position="1"/>
        <end position="19"/>
    </location>
</feature>
<accession>B7G2V1</accession>
<reference evidence="4" key="2">
    <citation type="submission" date="2008-08" db="EMBL/GenBank/DDBJ databases">
        <authorList>
            <consortium name="Diatom Consortium"/>
            <person name="Grigoriev I."/>
            <person name="Grimwood J."/>
            <person name="Kuo A."/>
            <person name="Otillar R.P."/>
            <person name="Salamov A."/>
            <person name="Detter J.C."/>
            <person name="Lindquist E."/>
            <person name="Shapiro H."/>
            <person name="Lucas S."/>
            <person name="Glavina del Rio T."/>
            <person name="Pitluck S."/>
            <person name="Rokhsar D."/>
            <person name="Bowler C."/>
        </authorList>
    </citation>
    <scope>GENOME REANNOTATION</scope>
    <source>
        <strain evidence="4">CCAP 1055/1</strain>
    </source>
</reference>
<dbReference type="Pfam" id="PF07452">
    <property type="entry name" value="CHRD"/>
    <property type="match status" value="1"/>
</dbReference>
<dbReference type="PaxDb" id="2850-Phatr37354"/>
<dbReference type="GeneID" id="7201975"/>
<dbReference type="RefSeq" id="XP_002181268.1">
    <property type="nucleotide sequence ID" value="XM_002181232.1"/>
</dbReference>
<name>B7G2V1_PHATC</name>
<evidence type="ECO:0000259" key="2">
    <source>
        <dbReference type="PROSITE" id="PS50933"/>
    </source>
</evidence>
<dbReference type="SMART" id="SM00754">
    <property type="entry name" value="CHRD"/>
    <property type="match status" value="1"/>
</dbReference>
<keyword evidence="1" id="KW-0732">Signal</keyword>
<dbReference type="KEGG" id="pti:PHATRDRAFT_37354"/>
<dbReference type="Proteomes" id="UP000000759">
    <property type="component" value="Chromosome 12"/>
</dbReference>
<feature type="chain" id="PRO_5002852875" description="CHRD domain-containing protein" evidence="1">
    <location>
        <begin position="20"/>
        <end position="150"/>
    </location>
</feature>
<protein>
    <recommendedName>
        <fullName evidence="2">CHRD domain-containing protein</fullName>
    </recommendedName>
</protein>
<sequence length="150" mass="16160">MNLLFKLCIIALPFSSATSVRRAKSSKQGKSPRKPATYFSVLSAAQEPNGCESTALGNAVATFFEDQLCVAVSYSGLSGPELFSHIHGPAPIGEENAVLFTLSTGTIKNDCFTLDHALERQLKKGLLYFHVHSEQCPGGEIRGQIFANVI</sequence>
<dbReference type="PROSITE" id="PS50933">
    <property type="entry name" value="CHRD"/>
    <property type="match status" value="1"/>
</dbReference>
<dbReference type="EMBL" id="CM000614">
    <property type="protein sequence ID" value="EEC47191.1"/>
    <property type="molecule type" value="Genomic_DNA"/>
</dbReference>
<dbReference type="AlphaFoldDB" id="B7G2V1"/>
<organism evidence="3 4">
    <name type="scientific">Phaeodactylum tricornutum (strain CCAP 1055/1)</name>
    <dbReference type="NCBI Taxonomy" id="556484"/>
    <lineage>
        <taxon>Eukaryota</taxon>
        <taxon>Sar</taxon>
        <taxon>Stramenopiles</taxon>
        <taxon>Ochrophyta</taxon>
        <taxon>Bacillariophyta</taxon>
        <taxon>Bacillariophyceae</taxon>
        <taxon>Bacillariophycidae</taxon>
        <taxon>Naviculales</taxon>
        <taxon>Phaeodactylaceae</taxon>
        <taxon>Phaeodactylum</taxon>
    </lineage>
</organism>
<feature type="domain" description="CHRD" evidence="2">
    <location>
        <begin position="34"/>
        <end position="150"/>
    </location>
</feature>
<dbReference type="InterPro" id="IPR010895">
    <property type="entry name" value="CHRD"/>
</dbReference>
<evidence type="ECO:0000313" key="3">
    <source>
        <dbReference type="EMBL" id="EEC47191.1"/>
    </source>
</evidence>
<reference evidence="3 4" key="1">
    <citation type="journal article" date="2008" name="Nature">
        <title>The Phaeodactylum genome reveals the evolutionary history of diatom genomes.</title>
        <authorList>
            <person name="Bowler C."/>
            <person name="Allen A.E."/>
            <person name="Badger J.H."/>
            <person name="Grimwood J."/>
            <person name="Jabbari K."/>
            <person name="Kuo A."/>
            <person name="Maheswari U."/>
            <person name="Martens C."/>
            <person name="Maumus F."/>
            <person name="Otillar R.P."/>
            <person name="Rayko E."/>
            <person name="Salamov A."/>
            <person name="Vandepoele K."/>
            <person name="Beszteri B."/>
            <person name="Gruber A."/>
            <person name="Heijde M."/>
            <person name="Katinka M."/>
            <person name="Mock T."/>
            <person name="Valentin K."/>
            <person name="Verret F."/>
            <person name="Berges J.A."/>
            <person name="Brownlee C."/>
            <person name="Cadoret J.P."/>
            <person name="Chiovitti A."/>
            <person name="Choi C.J."/>
            <person name="Coesel S."/>
            <person name="De Martino A."/>
            <person name="Detter J.C."/>
            <person name="Durkin C."/>
            <person name="Falciatore A."/>
            <person name="Fournet J."/>
            <person name="Haruta M."/>
            <person name="Huysman M.J."/>
            <person name="Jenkins B.D."/>
            <person name="Jiroutova K."/>
            <person name="Jorgensen R.E."/>
            <person name="Joubert Y."/>
            <person name="Kaplan A."/>
            <person name="Kroger N."/>
            <person name="Kroth P.G."/>
            <person name="La Roche J."/>
            <person name="Lindquist E."/>
            <person name="Lommer M."/>
            <person name="Martin-Jezequel V."/>
            <person name="Lopez P.J."/>
            <person name="Lucas S."/>
            <person name="Mangogna M."/>
            <person name="McGinnis K."/>
            <person name="Medlin L.K."/>
            <person name="Montsant A."/>
            <person name="Oudot-Le Secq M.P."/>
            <person name="Napoli C."/>
            <person name="Obornik M."/>
            <person name="Parker M.S."/>
            <person name="Petit J.L."/>
            <person name="Porcel B.M."/>
            <person name="Poulsen N."/>
            <person name="Robison M."/>
            <person name="Rychlewski L."/>
            <person name="Rynearson T.A."/>
            <person name="Schmutz J."/>
            <person name="Shapiro H."/>
            <person name="Siaut M."/>
            <person name="Stanley M."/>
            <person name="Sussman M.R."/>
            <person name="Taylor A.R."/>
            <person name="Vardi A."/>
            <person name="von Dassow P."/>
            <person name="Vyverman W."/>
            <person name="Willis A."/>
            <person name="Wyrwicz L.S."/>
            <person name="Rokhsar D.S."/>
            <person name="Weissenbach J."/>
            <person name="Armbrust E.V."/>
            <person name="Green B.R."/>
            <person name="Van de Peer Y."/>
            <person name="Grigoriev I.V."/>
        </authorList>
    </citation>
    <scope>NUCLEOTIDE SEQUENCE [LARGE SCALE GENOMIC DNA]</scope>
    <source>
        <strain evidence="3 4">CCAP 1055/1</strain>
    </source>
</reference>
<proteinExistence type="predicted"/>
<evidence type="ECO:0000256" key="1">
    <source>
        <dbReference type="SAM" id="SignalP"/>
    </source>
</evidence>
<dbReference type="InParanoid" id="B7G2V1"/>